<evidence type="ECO:0000313" key="2">
    <source>
        <dbReference type="Proteomes" id="UP000244336"/>
    </source>
</evidence>
<dbReference type="Gramene" id="PUZ41857">
    <property type="protein sequence ID" value="PUZ41857"/>
    <property type="gene ID" value="GQ55_9G537700"/>
</dbReference>
<dbReference type="AlphaFoldDB" id="A0A2T7CET5"/>
<keyword evidence="2" id="KW-1185">Reference proteome</keyword>
<reference evidence="1 2" key="1">
    <citation type="submission" date="2018-04" db="EMBL/GenBank/DDBJ databases">
        <title>WGS assembly of Panicum hallii var. hallii HAL2.</title>
        <authorList>
            <person name="Lovell J."/>
            <person name="Jenkins J."/>
            <person name="Lowry D."/>
            <person name="Mamidi S."/>
            <person name="Sreedasyam A."/>
            <person name="Weng X."/>
            <person name="Barry K."/>
            <person name="Bonette J."/>
            <person name="Campitelli B."/>
            <person name="Daum C."/>
            <person name="Gordon S."/>
            <person name="Gould B."/>
            <person name="Lipzen A."/>
            <person name="MacQueen A."/>
            <person name="Palacio-Mejia J."/>
            <person name="Plott C."/>
            <person name="Shakirov E."/>
            <person name="Shu S."/>
            <person name="Yoshinaga Y."/>
            <person name="Zane M."/>
            <person name="Rokhsar D."/>
            <person name="Grimwood J."/>
            <person name="Schmutz J."/>
            <person name="Juenger T."/>
        </authorList>
    </citation>
    <scope>NUCLEOTIDE SEQUENCE [LARGE SCALE GENOMIC DNA]</scope>
    <source>
        <strain evidence="2">cv. HAL2</strain>
    </source>
</reference>
<dbReference type="Proteomes" id="UP000244336">
    <property type="component" value="Chromosome 9"/>
</dbReference>
<protein>
    <submittedName>
        <fullName evidence="1">Uncharacterized protein</fullName>
    </submittedName>
</protein>
<name>A0A2T7CET5_9POAL</name>
<sequence length="91" mass="10219">MFCLISNPRSISFSSDAEDIRLLQRQGPEGREDLPASMCAASPIRHPPSVDGTLQVDIGPPIASRFRGEAEQQLIKMNLNHLTRCKKCKRW</sequence>
<gene>
    <name evidence="1" type="ORF">GQ55_9G537700</name>
</gene>
<proteinExistence type="predicted"/>
<accession>A0A2T7CET5</accession>
<dbReference type="EMBL" id="CM009757">
    <property type="protein sequence ID" value="PUZ41857.1"/>
    <property type="molecule type" value="Genomic_DNA"/>
</dbReference>
<organism evidence="1 2">
    <name type="scientific">Panicum hallii var. hallii</name>
    <dbReference type="NCBI Taxonomy" id="1504633"/>
    <lineage>
        <taxon>Eukaryota</taxon>
        <taxon>Viridiplantae</taxon>
        <taxon>Streptophyta</taxon>
        <taxon>Embryophyta</taxon>
        <taxon>Tracheophyta</taxon>
        <taxon>Spermatophyta</taxon>
        <taxon>Magnoliopsida</taxon>
        <taxon>Liliopsida</taxon>
        <taxon>Poales</taxon>
        <taxon>Poaceae</taxon>
        <taxon>PACMAD clade</taxon>
        <taxon>Panicoideae</taxon>
        <taxon>Panicodae</taxon>
        <taxon>Paniceae</taxon>
        <taxon>Panicinae</taxon>
        <taxon>Panicum</taxon>
        <taxon>Panicum sect. Panicum</taxon>
    </lineage>
</organism>
<evidence type="ECO:0000313" key="1">
    <source>
        <dbReference type="EMBL" id="PUZ41857.1"/>
    </source>
</evidence>